<dbReference type="InterPro" id="IPR010255">
    <property type="entry name" value="Haem_peroxidase_sf"/>
</dbReference>
<sequence length="474" mass="49585">MALVLTGPETQKSIVLPPTIALAEQENKDASVTILFPTLVRGGKICQISRESTVFDSNGISLWEKIEELERQLLDTGTLSGLVNPCASNSFADPNEGRQTSAEWVRIVFHDAITKGIAGPGLGGLDASVSFESERAENAGGKQFINVTIAQGLITSLATCDGTHKLLPLRMGRIDATGPGPAGVPGPADTLAFSLAAFNRAGFSQAEMIQSIACGHSLGGVHGKNFPDIGGPFRPDSGPDPANLDPTNTFGRKAFGTTPAAFDHLGIAEYLDGTGLKGGPLVVGLNDTENSDKRIFKSDGNVTMNAVTLSDPVVVRPWTMLESQLDLTSTGTVNFTGKIAAHGTPAPPSFATYQYGTTGGGNTGSRTSQVGVVQPGFTFGGGQPAPTDSLYIGLGVIKHYPFWDALFEPVNSVSITTSGSTYTGDINVGIFVIPSMSFFQGTDIMLRVAVRLPCPPSSTANNFRFSPPSLPPPL</sequence>
<dbReference type="PROSITE" id="PS00436">
    <property type="entry name" value="PEROXIDASE_2"/>
    <property type="match status" value="1"/>
</dbReference>
<organism evidence="9 10">
    <name type="scientific">Glarea lozoyensis (strain ATCC 74030 / MF5533)</name>
    <dbReference type="NCBI Taxonomy" id="1104152"/>
    <lineage>
        <taxon>Eukaryota</taxon>
        <taxon>Fungi</taxon>
        <taxon>Dikarya</taxon>
        <taxon>Ascomycota</taxon>
        <taxon>Pezizomycotina</taxon>
        <taxon>Leotiomycetes</taxon>
        <taxon>Helotiales</taxon>
        <taxon>Helotiaceae</taxon>
        <taxon>Glarea</taxon>
    </lineage>
</organism>
<name>H0EST1_GLAL7</name>
<evidence type="ECO:0000313" key="10">
    <source>
        <dbReference type="Proteomes" id="UP000005446"/>
    </source>
</evidence>
<dbReference type="Pfam" id="PF00141">
    <property type="entry name" value="peroxidase"/>
    <property type="match status" value="1"/>
</dbReference>
<dbReference type="InParanoid" id="H0EST1"/>
<evidence type="ECO:0000256" key="5">
    <source>
        <dbReference type="ARBA" id="ARBA00023004"/>
    </source>
</evidence>
<dbReference type="GO" id="GO:0006979">
    <property type="term" value="P:response to oxidative stress"/>
    <property type="evidence" value="ECO:0007669"/>
    <property type="project" value="InterPro"/>
</dbReference>
<reference evidence="9 10" key="1">
    <citation type="journal article" date="2012" name="Eukaryot. Cell">
        <title>Genome sequence of the fungus Glarea lozoyensis: the first genome sequence of a species from the Helotiaceae family.</title>
        <authorList>
            <person name="Youssar L."/>
            <person name="Gruening B.A."/>
            <person name="Erxleben A."/>
            <person name="Guenther S."/>
            <person name="Huettel W."/>
        </authorList>
    </citation>
    <scope>NUCLEOTIDE SEQUENCE [LARGE SCALE GENOMIC DNA]</scope>
    <source>
        <strain evidence="10">ATCC 74030 / MF5533</strain>
    </source>
</reference>
<evidence type="ECO:0000256" key="7">
    <source>
        <dbReference type="RuleBase" id="RU363051"/>
    </source>
</evidence>
<evidence type="ECO:0000256" key="1">
    <source>
        <dbReference type="ARBA" id="ARBA00022559"/>
    </source>
</evidence>
<keyword evidence="1 7" id="KW-0575">Peroxidase</keyword>
<dbReference type="InterPro" id="IPR019794">
    <property type="entry name" value="Peroxidases_AS"/>
</dbReference>
<keyword evidence="3" id="KW-0479">Metal-binding</keyword>
<keyword evidence="2" id="KW-0349">Heme</keyword>
<dbReference type="Proteomes" id="UP000005446">
    <property type="component" value="Unassembled WGS sequence"/>
</dbReference>
<dbReference type="EMBL" id="AGUE01000151">
    <property type="protein sequence ID" value="EHK98403.1"/>
    <property type="molecule type" value="Genomic_DNA"/>
</dbReference>
<dbReference type="EC" id="1.11.1.-" evidence="7"/>
<evidence type="ECO:0000259" key="8">
    <source>
        <dbReference type="PROSITE" id="PS50873"/>
    </source>
</evidence>
<comment type="similarity">
    <text evidence="6">Belongs to the peroxidase family.</text>
</comment>
<evidence type="ECO:0000256" key="2">
    <source>
        <dbReference type="ARBA" id="ARBA00022617"/>
    </source>
</evidence>
<dbReference type="GO" id="GO:0046872">
    <property type="term" value="F:metal ion binding"/>
    <property type="evidence" value="ECO:0007669"/>
    <property type="project" value="UniProtKB-UniRule"/>
</dbReference>
<keyword evidence="5" id="KW-0408">Iron</keyword>
<dbReference type="OrthoDB" id="5985073at2759"/>
<evidence type="ECO:0000256" key="3">
    <source>
        <dbReference type="ARBA" id="ARBA00022723"/>
    </source>
</evidence>
<accession>H0EST1</accession>
<keyword evidence="4 7" id="KW-0560">Oxidoreductase</keyword>
<proteinExistence type="inferred from homology"/>
<evidence type="ECO:0000256" key="4">
    <source>
        <dbReference type="ARBA" id="ARBA00023002"/>
    </source>
</evidence>
<dbReference type="PROSITE" id="PS50873">
    <property type="entry name" value="PEROXIDASE_4"/>
    <property type="match status" value="1"/>
</dbReference>
<evidence type="ECO:0000256" key="6">
    <source>
        <dbReference type="RuleBase" id="RU004241"/>
    </source>
</evidence>
<dbReference type="HOGENOM" id="CLU_004824_4_0_1"/>
<dbReference type="GO" id="GO:0004601">
    <property type="term" value="F:peroxidase activity"/>
    <property type="evidence" value="ECO:0007669"/>
    <property type="project" value="UniProtKB-KW"/>
</dbReference>
<dbReference type="AlphaFoldDB" id="H0EST1"/>
<protein>
    <recommendedName>
        <fullName evidence="7">Peroxidase</fullName>
        <ecNumber evidence="7">1.11.1.-</ecNumber>
    </recommendedName>
</protein>
<dbReference type="Gene3D" id="1.10.420.10">
    <property type="entry name" value="Peroxidase, domain 2"/>
    <property type="match status" value="1"/>
</dbReference>
<evidence type="ECO:0000313" key="9">
    <source>
        <dbReference type="EMBL" id="EHK98403.1"/>
    </source>
</evidence>
<keyword evidence="10" id="KW-1185">Reference proteome</keyword>
<dbReference type="InterPro" id="IPR002016">
    <property type="entry name" value="Haem_peroxidase"/>
</dbReference>
<dbReference type="GO" id="GO:0020037">
    <property type="term" value="F:heme binding"/>
    <property type="evidence" value="ECO:0007669"/>
    <property type="project" value="UniProtKB-UniRule"/>
</dbReference>
<feature type="domain" description="Plant heme peroxidase family profile" evidence="8">
    <location>
        <begin position="147"/>
        <end position="339"/>
    </location>
</feature>
<gene>
    <name evidence="9" type="ORF">M7I_5778</name>
</gene>
<comment type="caution">
    <text evidence="9">The sequence shown here is derived from an EMBL/GenBank/DDBJ whole genome shotgun (WGS) entry which is preliminary data.</text>
</comment>
<dbReference type="SUPFAM" id="SSF48113">
    <property type="entry name" value="Heme-dependent peroxidases"/>
    <property type="match status" value="1"/>
</dbReference>